<keyword evidence="5" id="KW-0862">Zinc</keyword>
<name>A0AAF0CS17_9BACT</name>
<keyword evidence="3" id="KW-0479">Metal-binding</keyword>
<dbReference type="GO" id="GO:0006146">
    <property type="term" value="P:adenine catabolic process"/>
    <property type="evidence" value="ECO:0007669"/>
    <property type="project" value="TreeGrafter"/>
</dbReference>
<organism evidence="7 8">
    <name type="scientific">Synoicihabitans lomoniglobus</name>
    <dbReference type="NCBI Taxonomy" id="2909285"/>
    <lineage>
        <taxon>Bacteria</taxon>
        <taxon>Pseudomonadati</taxon>
        <taxon>Verrucomicrobiota</taxon>
        <taxon>Opitutia</taxon>
        <taxon>Opitutales</taxon>
        <taxon>Opitutaceae</taxon>
        <taxon>Synoicihabitans</taxon>
    </lineage>
</organism>
<dbReference type="InterPro" id="IPR001365">
    <property type="entry name" value="A_deaminase_dom"/>
</dbReference>
<evidence type="ECO:0000256" key="2">
    <source>
        <dbReference type="ARBA" id="ARBA00006676"/>
    </source>
</evidence>
<evidence type="ECO:0000259" key="6">
    <source>
        <dbReference type="Pfam" id="PF00962"/>
    </source>
</evidence>
<protein>
    <submittedName>
        <fullName evidence="7">Adenosine deaminase</fullName>
    </submittedName>
</protein>
<comment type="cofactor">
    <cofactor evidence="1">
        <name>Zn(2+)</name>
        <dbReference type="ChEBI" id="CHEBI:29105"/>
    </cofactor>
</comment>
<evidence type="ECO:0000256" key="5">
    <source>
        <dbReference type="ARBA" id="ARBA00022833"/>
    </source>
</evidence>
<dbReference type="PANTHER" id="PTHR43114">
    <property type="entry name" value="ADENINE DEAMINASE"/>
    <property type="match status" value="1"/>
</dbReference>
<comment type="similarity">
    <text evidence="2">Belongs to the metallo-dependent hydrolases superfamily. Adenosine and AMP deaminases family.</text>
</comment>
<evidence type="ECO:0000313" key="7">
    <source>
        <dbReference type="EMBL" id="WED67040.1"/>
    </source>
</evidence>
<dbReference type="RefSeq" id="WP_330928191.1">
    <property type="nucleotide sequence ID" value="NZ_CP119075.1"/>
</dbReference>
<dbReference type="InterPro" id="IPR006330">
    <property type="entry name" value="Ado/ade_deaminase"/>
</dbReference>
<gene>
    <name evidence="7" type="ORF">PXH66_09275</name>
</gene>
<dbReference type="GO" id="GO:0043103">
    <property type="term" value="P:hypoxanthine salvage"/>
    <property type="evidence" value="ECO:0007669"/>
    <property type="project" value="TreeGrafter"/>
</dbReference>
<dbReference type="GO" id="GO:0046872">
    <property type="term" value="F:metal ion binding"/>
    <property type="evidence" value="ECO:0007669"/>
    <property type="project" value="UniProtKB-KW"/>
</dbReference>
<evidence type="ECO:0000313" key="8">
    <source>
        <dbReference type="Proteomes" id="UP001218638"/>
    </source>
</evidence>
<dbReference type="SUPFAM" id="SSF51556">
    <property type="entry name" value="Metallo-dependent hydrolases"/>
    <property type="match status" value="1"/>
</dbReference>
<reference evidence="7" key="1">
    <citation type="submission" date="2023-03" db="EMBL/GenBank/DDBJ databases">
        <title>Lomoglobus Profundus gen. nov., sp. nov., a novel member of the phylum Verrucomicrobia, isolated from deep-marine sediment of South China Sea.</title>
        <authorList>
            <person name="Ahmad T."/>
            <person name="Ishaq S.E."/>
            <person name="Wang F."/>
        </authorList>
    </citation>
    <scope>NUCLEOTIDE SEQUENCE</scope>
    <source>
        <strain evidence="7">LMO-M01</strain>
    </source>
</reference>
<dbReference type="Proteomes" id="UP001218638">
    <property type="component" value="Chromosome"/>
</dbReference>
<dbReference type="Pfam" id="PF00962">
    <property type="entry name" value="A_deaminase"/>
    <property type="match status" value="1"/>
</dbReference>
<proteinExistence type="inferred from homology"/>
<dbReference type="PANTHER" id="PTHR43114:SF6">
    <property type="entry name" value="ADENINE DEAMINASE"/>
    <property type="match status" value="1"/>
</dbReference>
<dbReference type="AlphaFoldDB" id="A0AAF0CS17"/>
<dbReference type="GO" id="GO:0005829">
    <property type="term" value="C:cytosol"/>
    <property type="evidence" value="ECO:0007669"/>
    <property type="project" value="TreeGrafter"/>
</dbReference>
<sequence>MSDLKTDSLRGFIRALPKTETHLHIEGALPYELLHGLDPQKYPMDPVWRRPEYRFESFPKFDETLLGHALPWFNSPERYYEAARVTFAQHVAQNVRYVETSFHLGIVEFVPFSGREIIAAIRAAVPPGLEVRIYAGMLRENYAGPVGPVIDDLVNWDELDGVDLHGFEQVPTEAWTAPVWQRLRDARKGTKCHAGEFDGAARVREAIEDLGVTRVQHGVRAIEDPAVVQLAVDRGVTFDVCPISNVKLRVCESMAVHPLRALRDAGVHCTISSDDPMVFGNVVSDDYAALAIDGDFTRAELADLARAGWAVADVPVVTREAMLAEIDRVAQAHADV</sequence>
<evidence type="ECO:0000256" key="3">
    <source>
        <dbReference type="ARBA" id="ARBA00022723"/>
    </source>
</evidence>
<evidence type="ECO:0000256" key="1">
    <source>
        <dbReference type="ARBA" id="ARBA00001947"/>
    </source>
</evidence>
<accession>A0AAF0CS17</accession>
<dbReference type="KEGG" id="slom:PXH66_09275"/>
<dbReference type="GO" id="GO:0000034">
    <property type="term" value="F:adenine deaminase activity"/>
    <property type="evidence" value="ECO:0007669"/>
    <property type="project" value="TreeGrafter"/>
</dbReference>
<feature type="domain" description="Adenosine deaminase" evidence="6">
    <location>
        <begin position="17"/>
        <end position="328"/>
    </location>
</feature>
<dbReference type="InterPro" id="IPR032466">
    <property type="entry name" value="Metal_Hydrolase"/>
</dbReference>
<evidence type="ECO:0000256" key="4">
    <source>
        <dbReference type="ARBA" id="ARBA00022801"/>
    </source>
</evidence>
<dbReference type="EMBL" id="CP119075">
    <property type="protein sequence ID" value="WED67040.1"/>
    <property type="molecule type" value="Genomic_DNA"/>
</dbReference>
<keyword evidence="8" id="KW-1185">Reference proteome</keyword>
<dbReference type="Gene3D" id="3.20.20.140">
    <property type="entry name" value="Metal-dependent hydrolases"/>
    <property type="match status" value="1"/>
</dbReference>
<keyword evidence="4" id="KW-0378">Hydrolase</keyword>